<feature type="transmembrane region" description="Helical" evidence="1">
    <location>
        <begin position="92"/>
        <end position="110"/>
    </location>
</feature>
<accession>A0ABN0XXT9</accession>
<gene>
    <name evidence="2" type="ORF">GCM10009092_45460</name>
</gene>
<organism evidence="2 3">
    <name type="scientific">Bowmanella denitrificans</name>
    <dbReference type="NCBI Taxonomy" id="366582"/>
    <lineage>
        <taxon>Bacteria</taxon>
        <taxon>Pseudomonadati</taxon>
        <taxon>Pseudomonadota</taxon>
        <taxon>Gammaproteobacteria</taxon>
        <taxon>Alteromonadales</taxon>
        <taxon>Alteromonadaceae</taxon>
        <taxon>Bowmanella</taxon>
    </lineage>
</organism>
<dbReference type="EMBL" id="BAAAEI010000032">
    <property type="protein sequence ID" value="GAA0376202.1"/>
    <property type="molecule type" value="Genomic_DNA"/>
</dbReference>
<feature type="transmembrane region" description="Helical" evidence="1">
    <location>
        <begin position="116"/>
        <end position="133"/>
    </location>
</feature>
<evidence type="ECO:0000313" key="3">
    <source>
        <dbReference type="Proteomes" id="UP001501757"/>
    </source>
</evidence>
<evidence type="ECO:0000313" key="2">
    <source>
        <dbReference type="EMBL" id="GAA0376202.1"/>
    </source>
</evidence>
<comment type="caution">
    <text evidence="2">The sequence shown here is derived from an EMBL/GenBank/DDBJ whole genome shotgun (WGS) entry which is preliminary data.</text>
</comment>
<keyword evidence="1" id="KW-0472">Membrane</keyword>
<name>A0ABN0XXT9_9ALTE</name>
<keyword evidence="1" id="KW-0812">Transmembrane</keyword>
<dbReference type="Proteomes" id="UP001501757">
    <property type="component" value="Unassembled WGS sequence"/>
</dbReference>
<keyword evidence="3" id="KW-1185">Reference proteome</keyword>
<proteinExistence type="predicted"/>
<keyword evidence="1" id="KW-1133">Transmembrane helix</keyword>
<sequence length="158" mass="17595">MSFTFFDEGKVITFKGSSLTGREIVALDGEVVSDRKSYSRNSIHNFEHAGKSYQIQLVANSIVKSDIDCHFSVNGELIMSYKLNYEKKKKNSVALFLVIFFGGGLVGFNWSAGHLPTWALVLFICLVSLWGGLSNKGRWVCHEFITQADNFASADKQA</sequence>
<protein>
    <submittedName>
        <fullName evidence="2">Uncharacterized protein</fullName>
    </submittedName>
</protein>
<reference evidence="2 3" key="1">
    <citation type="journal article" date="2019" name="Int. J. Syst. Evol. Microbiol.">
        <title>The Global Catalogue of Microorganisms (GCM) 10K type strain sequencing project: providing services to taxonomists for standard genome sequencing and annotation.</title>
        <authorList>
            <consortium name="The Broad Institute Genomics Platform"/>
            <consortium name="The Broad Institute Genome Sequencing Center for Infectious Disease"/>
            <person name="Wu L."/>
            <person name="Ma J."/>
        </authorList>
    </citation>
    <scope>NUCLEOTIDE SEQUENCE [LARGE SCALE GENOMIC DNA]</scope>
    <source>
        <strain evidence="2 3">JCM 13378</strain>
    </source>
</reference>
<evidence type="ECO:0000256" key="1">
    <source>
        <dbReference type="SAM" id="Phobius"/>
    </source>
</evidence>